<organism evidence="11 12">
    <name type="scientific">Streptacidiphilus jiangxiensis</name>
    <dbReference type="NCBI Taxonomy" id="235985"/>
    <lineage>
        <taxon>Bacteria</taxon>
        <taxon>Bacillati</taxon>
        <taxon>Actinomycetota</taxon>
        <taxon>Actinomycetes</taxon>
        <taxon>Kitasatosporales</taxon>
        <taxon>Streptomycetaceae</taxon>
        <taxon>Streptacidiphilus</taxon>
    </lineage>
</organism>
<comment type="subcellular location">
    <subcellularLocation>
        <location evidence="1 10">Cell membrane</location>
        <topology evidence="1 10">Multi-pass membrane protein</topology>
    </subcellularLocation>
</comment>
<evidence type="ECO:0000256" key="9">
    <source>
        <dbReference type="ARBA" id="ARBA00049940"/>
    </source>
</evidence>
<keyword evidence="6 10" id="KW-0407">Ion channel</keyword>
<dbReference type="InterPro" id="IPR003691">
    <property type="entry name" value="FluC"/>
</dbReference>
<dbReference type="GO" id="GO:0005886">
    <property type="term" value="C:plasma membrane"/>
    <property type="evidence" value="ECO:0007669"/>
    <property type="project" value="UniProtKB-SubCell"/>
</dbReference>
<reference evidence="12" key="1">
    <citation type="submission" date="2016-10" db="EMBL/GenBank/DDBJ databases">
        <authorList>
            <person name="Varghese N."/>
        </authorList>
    </citation>
    <scope>NUCLEOTIDE SEQUENCE [LARGE SCALE GENOMIC DNA]</scope>
    <source>
        <strain evidence="12">DSM 45096 / BCRC 16803 / CGMCC 4.1857 / CIP 109030 / JCM 12277 / KCTC 19219 / NBRC 100920 / 33214</strain>
    </source>
</reference>
<keyword evidence="12" id="KW-1185">Reference proteome</keyword>
<proteinExistence type="inferred from homology"/>
<evidence type="ECO:0000256" key="10">
    <source>
        <dbReference type="HAMAP-Rule" id="MF_00454"/>
    </source>
</evidence>
<keyword evidence="3 10" id="KW-0812">Transmembrane</keyword>
<dbReference type="AlphaFoldDB" id="A0A1H7JYY1"/>
<dbReference type="GO" id="GO:0140114">
    <property type="term" value="P:cellular detoxification of fluoride"/>
    <property type="evidence" value="ECO:0007669"/>
    <property type="project" value="UniProtKB-UniRule"/>
</dbReference>
<keyword evidence="10" id="KW-0406">Ion transport</keyword>
<comment type="catalytic activity">
    <reaction evidence="8">
        <text>fluoride(in) = fluoride(out)</text>
        <dbReference type="Rhea" id="RHEA:76159"/>
        <dbReference type="ChEBI" id="CHEBI:17051"/>
    </reaction>
    <physiologicalReaction direction="left-to-right" evidence="8">
        <dbReference type="Rhea" id="RHEA:76160"/>
    </physiologicalReaction>
</comment>
<name>A0A1H7JYY1_STRJI</name>
<dbReference type="HAMAP" id="MF_00454">
    <property type="entry name" value="FluC"/>
    <property type="match status" value="1"/>
</dbReference>
<keyword evidence="10" id="KW-0915">Sodium</keyword>
<keyword evidence="10" id="KW-0813">Transport</keyword>
<feature type="transmembrane region" description="Helical" evidence="10">
    <location>
        <begin position="12"/>
        <end position="31"/>
    </location>
</feature>
<feature type="transmembrane region" description="Helical" evidence="10">
    <location>
        <begin position="43"/>
        <end position="66"/>
    </location>
</feature>
<keyword evidence="5 10" id="KW-0472">Membrane</keyword>
<keyword evidence="2 10" id="KW-1003">Cell membrane</keyword>
<feature type="transmembrane region" description="Helical" evidence="10">
    <location>
        <begin position="78"/>
        <end position="95"/>
    </location>
</feature>
<feature type="binding site" evidence="10">
    <location>
        <position position="88"/>
    </location>
    <ligand>
        <name>Na(+)</name>
        <dbReference type="ChEBI" id="CHEBI:29101"/>
        <note>structural</note>
    </ligand>
</feature>
<feature type="transmembrane region" description="Helical" evidence="10">
    <location>
        <begin position="107"/>
        <end position="131"/>
    </location>
</feature>
<gene>
    <name evidence="10" type="primary">fluC</name>
    <name evidence="10" type="synonym">crcB</name>
    <name evidence="11" type="ORF">SAMN05414137_103518</name>
</gene>
<evidence type="ECO:0000256" key="3">
    <source>
        <dbReference type="ARBA" id="ARBA00022692"/>
    </source>
</evidence>
<evidence type="ECO:0000256" key="5">
    <source>
        <dbReference type="ARBA" id="ARBA00023136"/>
    </source>
</evidence>
<accession>A0A1H7JYY1</accession>
<keyword evidence="4 10" id="KW-1133">Transmembrane helix</keyword>
<dbReference type="Pfam" id="PF02537">
    <property type="entry name" value="CRCB"/>
    <property type="match status" value="1"/>
</dbReference>
<dbReference type="GO" id="GO:0046872">
    <property type="term" value="F:metal ion binding"/>
    <property type="evidence" value="ECO:0007669"/>
    <property type="project" value="UniProtKB-KW"/>
</dbReference>
<dbReference type="EMBL" id="FOAZ01000003">
    <property type="protein sequence ID" value="SEK79496.1"/>
    <property type="molecule type" value="Genomic_DNA"/>
</dbReference>
<evidence type="ECO:0000256" key="6">
    <source>
        <dbReference type="ARBA" id="ARBA00023303"/>
    </source>
</evidence>
<comment type="similarity">
    <text evidence="7 10">Belongs to the fluoride channel Fluc/FEX (TC 1.A.43) family.</text>
</comment>
<dbReference type="GO" id="GO:0062054">
    <property type="term" value="F:fluoride channel activity"/>
    <property type="evidence" value="ECO:0007669"/>
    <property type="project" value="UniProtKB-UniRule"/>
</dbReference>
<evidence type="ECO:0000313" key="11">
    <source>
        <dbReference type="EMBL" id="SEK79496.1"/>
    </source>
</evidence>
<comment type="function">
    <text evidence="9 10">Fluoride-specific ion channel. Important for reducing fluoride concentration in the cell, thus reducing its toxicity.</text>
</comment>
<dbReference type="PANTHER" id="PTHR28259">
    <property type="entry name" value="FLUORIDE EXPORT PROTEIN 1-RELATED"/>
    <property type="match status" value="1"/>
</dbReference>
<dbReference type="eggNOG" id="COG0239">
    <property type="taxonomic scope" value="Bacteria"/>
</dbReference>
<feature type="binding site" evidence="10">
    <location>
        <position position="85"/>
    </location>
    <ligand>
        <name>Na(+)</name>
        <dbReference type="ChEBI" id="CHEBI:29101"/>
        <note>structural</note>
    </ligand>
</feature>
<evidence type="ECO:0000256" key="7">
    <source>
        <dbReference type="ARBA" id="ARBA00035120"/>
    </source>
</evidence>
<evidence type="ECO:0000256" key="8">
    <source>
        <dbReference type="ARBA" id="ARBA00035585"/>
    </source>
</evidence>
<keyword evidence="10" id="KW-0479">Metal-binding</keyword>
<sequence length="158" mass="16309">MSSEKRRSRRDLDVLGVIAVGGGLGSIARYGLARAMPTPAGGFPWATLITNVVGCAVLGGLMYLVLEVWPPSRYRRPFFGVGVCGGFTTFSTAMVETRGLLDGGHLASAGIYLPASVLLGVLAVLGGAALARAATRGRLRPDNAPTAAEPAVAQEGQR</sequence>
<evidence type="ECO:0000256" key="2">
    <source>
        <dbReference type="ARBA" id="ARBA00022475"/>
    </source>
</evidence>
<dbReference type="RefSeq" id="WP_042453736.1">
    <property type="nucleotide sequence ID" value="NZ_BBPN01000030.1"/>
</dbReference>
<comment type="activity regulation">
    <text evidence="10">Na(+) is not transported, but it plays an essential structural role and its presence is essential for fluoride channel function.</text>
</comment>
<dbReference type="STRING" id="235985.SAMN05414137_103518"/>
<evidence type="ECO:0000313" key="12">
    <source>
        <dbReference type="Proteomes" id="UP000183015"/>
    </source>
</evidence>
<protein>
    <recommendedName>
        <fullName evidence="10">Fluoride-specific ion channel FluC</fullName>
    </recommendedName>
</protein>
<dbReference type="Proteomes" id="UP000183015">
    <property type="component" value="Unassembled WGS sequence"/>
</dbReference>
<dbReference type="PANTHER" id="PTHR28259:SF1">
    <property type="entry name" value="FLUORIDE EXPORT PROTEIN 1-RELATED"/>
    <property type="match status" value="1"/>
</dbReference>
<evidence type="ECO:0000256" key="1">
    <source>
        <dbReference type="ARBA" id="ARBA00004651"/>
    </source>
</evidence>
<evidence type="ECO:0000256" key="4">
    <source>
        <dbReference type="ARBA" id="ARBA00022989"/>
    </source>
</evidence>